<protein>
    <submittedName>
        <fullName evidence="1">Uncharacterized protein</fullName>
    </submittedName>
</protein>
<accession>A0A8B3CPQ6</accession>
<dbReference type="EMBL" id="QHCS01000002">
    <property type="protein sequence ID" value="RHX85958.1"/>
    <property type="molecule type" value="Genomic_DNA"/>
</dbReference>
<name>A0A8B3CPQ6_9LEPT</name>
<reference evidence="2" key="1">
    <citation type="submission" date="2018-05" db="EMBL/GenBank/DDBJ databases">
        <title>Leptospira yasudae sp. nov. and Leptospira stimsonii sp. nov., two pathogenic species of the genus Leptospira isolated from environmental sources.</title>
        <authorList>
            <person name="Casanovas-Massana A."/>
            <person name="Hamond C."/>
            <person name="Santos L.A."/>
            <person name="Hacker K.P."/>
            <person name="Balassiano I."/>
            <person name="Medeiros M.A."/>
            <person name="Reis M.G."/>
            <person name="Ko A.I."/>
            <person name="Wunder E.A."/>
        </authorList>
    </citation>
    <scope>NUCLEOTIDE SEQUENCE [LARGE SCALE GENOMIC DNA]</scope>
    <source>
        <strain evidence="2">AMB6-RJ</strain>
    </source>
</reference>
<organism evidence="1 2">
    <name type="scientific">Leptospira stimsonii</name>
    <dbReference type="NCBI Taxonomy" id="2202203"/>
    <lineage>
        <taxon>Bacteria</taxon>
        <taxon>Pseudomonadati</taxon>
        <taxon>Spirochaetota</taxon>
        <taxon>Spirochaetia</taxon>
        <taxon>Leptospirales</taxon>
        <taxon>Leptospiraceae</taxon>
        <taxon>Leptospira</taxon>
    </lineage>
</organism>
<dbReference type="Proteomes" id="UP000266669">
    <property type="component" value="Unassembled WGS sequence"/>
</dbReference>
<comment type="caution">
    <text evidence="1">The sequence shown here is derived from an EMBL/GenBank/DDBJ whole genome shotgun (WGS) entry which is preliminary data.</text>
</comment>
<evidence type="ECO:0000313" key="2">
    <source>
        <dbReference type="Proteomes" id="UP000266669"/>
    </source>
</evidence>
<sequence>MIANITNFKEQREHNALSKGRAKMQYILSSKLRIFFLFLFLIQCGTENQKKENDSALLALGPAFSSSNPNQNDSVIPQEVQSISPAHRGKFRSAYTEEGIHFQSNSCQSNGTFQLERISVSDPIEINIVYKEAISSGTISLQNSSQVPVPGTISYPDSKSIRFISTSKGELYSKYKVIVQNVTKASNGASIQDAFWTFQYDLNGDRGNTPNQITVDCQENGGVNQCAYVSKFGIGVVSSLTSPQAIFAQTTNNYESYFGLQSSDANGITLWLYEVCKIEDGTANITPLATGKFLFAKMTGIGAFSIPRALIEQNELYTGSVYQYYKNSNGIEFGQPLYPENIQLITNQH</sequence>
<gene>
    <name evidence="1" type="ORF">DLM78_08690</name>
</gene>
<proteinExistence type="predicted"/>
<evidence type="ECO:0000313" key="1">
    <source>
        <dbReference type="EMBL" id="RHX85958.1"/>
    </source>
</evidence>
<dbReference type="AlphaFoldDB" id="A0A8B3CPQ6"/>